<dbReference type="Pfam" id="PF14526">
    <property type="entry name" value="Cass2"/>
    <property type="match status" value="1"/>
</dbReference>
<organism evidence="2 3">
    <name type="scientific">Undibacterium umbellatum</name>
    <dbReference type="NCBI Taxonomy" id="2762300"/>
    <lineage>
        <taxon>Bacteria</taxon>
        <taxon>Pseudomonadati</taxon>
        <taxon>Pseudomonadota</taxon>
        <taxon>Betaproteobacteria</taxon>
        <taxon>Burkholderiales</taxon>
        <taxon>Oxalobacteraceae</taxon>
        <taxon>Undibacterium</taxon>
    </lineage>
</organism>
<dbReference type="Proteomes" id="UP000646911">
    <property type="component" value="Unassembled WGS sequence"/>
</dbReference>
<evidence type="ECO:0000259" key="1">
    <source>
        <dbReference type="SMART" id="SM00871"/>
    </source>
</evidence>
<feature type="domain" description="AraC effector-binding" evidence="1">
    <location>
        <begin position="9"/>
        <end position="160"/>
    </location>
</feature>
<dbReference type="InterPro" id="IPR010499">
    <property type="entry name" value="AraC_E-bd"/>
</dbReference>
<dbReference type="SUPFAM" id="SSF55136">
    <property type="entry name" value="Probable bacterial effector-binding domain"/>
    <property type="match status" value="1"/>
</dbReference>
<dbReference type="InterPro" id="IPR029441">
    <property type="entry name" value="Cass2"/>
</dbReference>
<name>A0ABR6ZE47_9BURK</name>
<comment type="caution">
    <text evidence="2">The sequence shown here is derived from an EMBL/GenBank/DDBJ whole genome shotgun (WGS) entry which is preliminary data.</text>
</comment>
<keyword evidence="3" id="KW-1185">Reference proteome</keyword>
<dbReference type="InterPro" id="IPR011256">
    <property type="entry name" value="Reg_factor_effector_dom_sf"/>
</dbReference>
<dbReference type="EMBL" id="JACOFX010000010">
    <property type="protein sequence ID" value="MBC3909482.1"/>
    <property type="molecule type" value="Genomic_DNA"/>
</dbReference>
<dbReference type="InterPro" id="IPR053182">
    <property type="entry name" value="YobU-like_regulator"/>
</dbReference>
<proteinExistence type="predicted"/>
<evidence type="ECO:0000313" key="3">
    <source>
        <dbReference type="Proteomes" id="UP000646911"/>
    </source>
</evidence>
<dbReference type="Gene3D" id="3.20.80.10">
    <property type="entry name" value="Regulatory factor, effector binding domain"/>
    <property type="match status" value="1"/>
</dbReference>
<evidence type="ECO:0000313" key="2">
    <source>
        <dbReference type="EMBL" id="MBC3909482.1"/>
    </source>
</evidence>
<reference evidence="2 3" key="1">
    <citation type="submission" date="2020-08" db="EMBL/GenBank/DDBJ databases">
        <title>Novel species isolated from subtropical streams in China.</title>
        <authorList>
            <person name="Lu H."/>
        </authorList>
    </citation>
    <scope>NUCLEOTIDE SEQUENCE [LARGE SCALE GENOMIC DNA]</scope>
    <source>
        <strain evidence="2 3">NL8W</strain>
    </source>
</reference>
<dbReference type="SMART" id="SM00871">
    <property type="entry name" value="AraC_E_bind"/>
    <property type="match status" value="1"/>
</dbReference>
<sequence length="160" mass="17539">MQTKIVEKDVEKVVEISSFQISGLQVRTRNADEADNAKGKIGPLWGQFFARNLPETLPAKTGDGKIYGVYSNYESDANGLFDVTAGVAVMAASADLANLSIAAGRYMMFNCEGEMPAAIIEGWGKVWSYFSSDTAHERLYLTDFEEYQGSQQAAIYIGIK</sequence>
<dbReference type="RefSeq" id="WP_186955008.1">
    <property type="nucleotide sequence ID" value="NZ_JACOFX010000010.1"/>
</dbReference>
<gene>
    <name evidence="2" type="ORF">H8L47_18125</name>
</gene>
<dbReference type="PANTHER" id="PTHR36444:SF2">
    <property type="entry name" value="TRANSCRIPTIONAL REGULATOR PROTEIN YOBU-RELATED"/>
    <property type="match status" value="1"/>
</dbReference>
<dbReference type="PANTHER" id="PTHR36444">
    <property type="entry name" value="TRANSCRIPTIONAL REGULATOR PROTEIN YOBU-RELATED"/>
    <property type="match status" value="1"/>
</dbReference>
<protein>
    <submittedName>
        <fullName evidence="2">GyrI-like domain-containing protein</fullName>
    </submittedName>
</protein>
<accession>A0ABR6ZE47</accession>